<name>A0A931DHD6_9ACTN</name>
<organism evidence="2 3">
    <name type="scientific">Actinomadura viridis</name>
    <dbReference type="NCBI Taxonomy" id="58110"/>
    <lineage>
        <taxon>Bacteria</taxon>
        <taxon>Bacillati</taxon>
        <taxon>Actinomycetota</taxon>
        <taxon>Actinomycetes</taxon>
        <taxon>Streptosporangiales</taxon>
        <taxon>Thermomonosporaceae</taxon>
        <taxon>Actinomadura</taxon>
    </lineage>
</organism>
<proteinExistence type="predicted"/>
<feature type="compositionally biased region" description="Basic and acidic residues" evidence="1">
    <location>
        <begin position="170"/>
        <end position="179"/>
    </location>
</feature>
<feature type="region of interest" description="Disordered" evidence="1">
    <location>
        <begin position="1"/>
        <end position="24"/>
    </location>
</feature>
<sequence>MKRVRIRSERDEARGPDRAGDGRPLAQRLEVGHRRRRHAWHMGVGRQRRRWAGQGTGGGRTRRAVPVRRMNEWLWTVVHGLPLPRWPGRAGDEDAEGARRLPLKHRTGRTRLIVIRRPAGRPTACGRWERSNVPLAARHGPRRGRLGPRRAERSSLPRRCRPSPRTAASHGERLVDRSRPVPPRSGDVVINEDAGAGRDGSRRSEPVRVRGLGSGPDLRSSRGRAWPTEWPAMCGPERRCTRFRTEADHRAGV</sequence>
<dbReference type="Proteomes" id="UP000614047">
    <property type="component" value="Unassembled WGS sequence"/>
</dbReference>
<dbReference type="AlphaFoldDB" id="A0A931DHD6"/>
<evidence type="ECO:0000313" key="2">
    <source>
        <dbReference type="EMBL" id="MBG6088809.1"/>
    </source>
</evidence>
<comment type="caution">
    <text evidence="2">The sequence shown here is derived from an EMBL/GenBank/DDBJ whole genome shotgun (WGS) entry which is preliminary data.</text>
</comment>
<feature type="region of interest" description="Disordered" evidence="1">
    <location>
        <begin position="135"/>
        <end position="228"/>
    </location>
</feature>
<dbReference type="EMBL" id="JADOUA010000001">
    <property type="protein sequence ID" value="MBG6088809.1"/>
    <property type="molecule type" value="Genomic_DNA"/>
</dbReference>
<feature type="compositionally biased region" description="Basic and acidic residues" evidence="1">
    <location>
        <begin position="195"/>
        <end position="208"/>
    </location>
</feature>
<evidence type="ECO:0000313" key="3">
    <source>
        <dbReference type="Proteomes" id="UP000614047"/>
    </source>
</evidence>
<evidence type="ECO:0000256" key="1">
    <source>
        <dbReference type="SAM" id="MobiDB-lite"/>
    </source>
</evidence>
<keyword evidence="3" id="KW-1185">Reference proteome</keyword>
<accession>A0A931DHD6</accession>
<reference evidence="2" key="1">
    <citation type="submission" date="2020-11" db="EMBL/GenBank/DDBJ databases">
        <title>Sequencing the genomes of 1000 actinobacteria strains.</title>
        <authorList>
            <person name="Klenk H.-P."/>
        </authorList>
    </citation>
    <scope>NUCLEOTIDE SEQUENCE</scope>
    <source>
        <strain evidence="2">DSM 43175</strain>
    </source>
</reference>
<gene>
    <name evidence="2" type="ORF">IW256_002922</name>
</gene>
<feature type="compositionally biased region" description="Basic residues" evidence="1">
    <location>
        <begin position="139"/>
        <end position="148"/>
    </location>
</feature>
<feature type="compositionally biased region" description="Basic and acidic residues" evidence="1">
    <location>
        <begin position="1"/>
        <end position="21"/>
    </location>
</feature>
<protein>
    <submittedName>
        <fullName evidence="2">Uncharacterized protein</fullName>
    </submittedName>
</protein>